<evidence type="ECO:0000313" key="1">
    <source>
        <dbReference type="EMBL" id="KOB72566.1"/>
    </source>
</evidence>
<proteinExistence type="predicted"/>
<comment type="caution">
    <text evidence="1">The sequence shown here is derived from an EMBL/GenBank/DDBJ whole genome shotgun (WGS) entry which is preliminary data.</text>
</comment>
<dbReference type="Proteomes" id="UP000037510">
    <property type="component" value="Unassembled WGS sequence"/>
</dbReference>
<reference evidence="1 2" key="1">
    <citation type="journal article" date="2015" name="Genome Biol. Evol.">
        <title>The genome of winter moth (Operophtera brumata) provides a genomic perspective on sexual dimorphism and phenology.</title>
        <authorList>
            <person name="Derks M.F."/>
            <person name="Smit S."/>
            <person name="Salis L."/>
            <person name="Schijlen E."/>
            <person name="Bossers A."/>
            <person name="Mateman C."/>
            <person name="Pijl A.S."/>
            <person name="de Ridder D."/>
            <person name="Groenen M.A."/>
            <person name="Visser M.E."/>
            <person name="Megens H.J."/>
        </authorList>
    </citation>
    <scope>NUCLEOTIDE SEQUENCE [LARGE SCALE GENOMIC DNA]</scope>
    <source>
        <strain evidence="1">WM2013NL</strain>
        <tissue evidence="1">Head and thorax</tissue>
    </source>
</reference>
<evidence type="ECO:0008006" key="3">
    <source>
        <dbReference type="Google" id="ProtNLM"/>
    </source>
</evidence>
<gene>
    <name evidence="1" type="ORF">OBRU01_11086</name>
</gene>
<keyword evidence="2" id="KW-1185">Reference proteome</keyword>
<dbReference type="EMBL" id="JTDY01001909">
    <property type="protein sequence ID" value="KOB72566.1"/>
    <property type="molecule type" value="Genomic_DNA"/>
</dbReference>
<name>A0A0L7LBH4_OPEBR</name>
<evidence type="ECO:0000313" key="2">
    <source>
        <dbReference type="Proteomes" id="UP000037510"/>
    </source>
</evidence>
<accession>A0A0L7LBH4</accession>
<sequence>MSMDAELSNQFSSLQINEIEDVDDQYKVIIKGIESSINKIKSAGRNKAILSSETKKLIQEREQTKIRTAEHTKIDRKIGSRIKGEMFLQLLKSTIHKPITNLQSSYKDDD</sequence>
<dbReference type="AlphaFoldDB" id="A0A0L7LBH4"/>
<organism evidence="1 2">
    <name type="scientific">Operophtera brumata</name>
    <name type="common">Winter moth</name>
    <name type="synonym">Phalaena brumata</name>
    <dbReference type="NCBI Taxonomy" id="104452"/>
    <lineage>
        <taxon>Eukaryota</taxon>
        <taxon>Metazoa</taxon>
        <taxon>Ecdysozoa</taxon>
        <taxon>Arthropoda</taxon>
        <taxon>Hexapoda</taxon>
        <taxon>Insecta</taxon>
        <taxon>Pterygota</taxon>
        <taxon>Neoptera</taxon>
        <taxon>Endopterygota</taxon>
        <taxon>Lepidoptera</taxon>
        <taxon>Glossata</taxon>
        <taxon>Ditrysia</taxon>
        <taxon>Geometroidea</taxon>
        <taxon>Geometridae</taxon>
        <taxon>Larentiinae</taxon>
        <taxon>Operophtera</taxon>
    </lineage>
</organism>
<protein>
    <recommendedName>
        <fullName evidence="3">Endonuclease-reverse transcriptase</fullName>
    </recommendedName>
</protein>